<organism evidence="1 2">
    <name type="scientific">Caenorhabditis angaria</name>
    <dbReference type="NCBI Taxonomy" id="860376"/>
    <lineage>
        <taxon>Eukaryota</taxon>
        <taxon>Metazoa</taxon>
        <taxon>Ecdysozoa</taxon>
        <taxon>Nematoda</taxon>
        <taxon>Chromadorea</taxon>
        <taxon>Rhabditida</taxon>
        <taxon>Rhabditina</taxon>
        <taxon>Rhabditomorpha</taxon>
        <taxon>Rhabditoidea</taxon>
        <taxon>Rhabditidae</taxon>
        <taxon>Peloderinae</taxon>
        <taxon>Caenorhabditis</taxon>
    </lineage>
</organism>
<name>A0A9P1J247_9PELO</name>
<dbReference type="Proteomes" id="UP001152747">
    <property type="component" value="Unassembled WGS sequence"/>
</dbReference>
<protein>
    <submittedName>
        <fullName evidence="1">Uncharacterized protein</fullName>
    </submittedName>
</protein>
<reference evidence="1" key="1">
    <citation type="submission" date="2022-11" db="EMBL/GenBank/DDBJ databases">
        <authorList>
            <person name="Kikuchi T."/>
        </authorList>
    </citation>
    <scope>NUCLEOTIDE SEQUENCE</scope>
    <source>
        <strain evidence="1">PS1010</strain>
    </source>
</reference>
<gene>
    <name evidence="1" type="ORF">CAMP_LOCUS18130</name>
</gene>
<keyword evidence="2" id="KW-1185">Reference proteome</keyword>
<dbReference type="EMBL" id="CANHGI010000006">
    <property type="protein sequence ID" value="CAI5455493.1"/>
    <property type="molecule type" value="Genomic_DNA"/>
</dbReference>
<comment type="caution">
    <text evidence="1">The sequence shown here is derived from an EMBL/GenBank/DDBJ whole genome shotgun (WGS) entry which is preliminary data.</text>
</comment>
<dbReference type="AlphaFoldDB" id="A0A9P1J247"/>
<evidence type="ECO:0000313" key="2">
    <source>
        <dbReference type="Proteomes" id="UP001152747"/>
    </source>
</evidence>
<proteinExistence type="predicted"/>
<sequence length="230" mass="27060">MYRELLKQSNGTVYCEIWPCDRECGKFHRRFLTTTKLRNRSNEIEQGNKHLENIKSSKYISEDNKQNKENASIFEEIMLMAAKKDSQAFESVLPPLPKGIEDVRGVKRIAHQTSKEIDTTMIYFDNPVWDDAKFRDELFDSDDDYVLADPPSNLTDDDDHIDNILKNNKHETFSNPLTHFRKDETILDSDEDYDFSNVDLSRKLNKPEDDLYYNYPKIMIESPPEYEKSL</sequence>
<evidence type="ECO:0000313" key="1">
    <source>
        <dbReference type="EMBL" id="CAI5455493.1"/>
    </source>
</evidence>
<accession>A0A9P1J247</accession>
<dbReference type="OrthoDB" id="5872417at2759"/>